<keyword evidence="6" id="KW-0238">DNA-binding</keyword>
<dbReference type="PROSITE" id="PS00092">
    <property type="entry name" value="N6_MTASE"/>
    <property type="match status" value="1"/>
</dbReference>
<evidence type="ECO:0000256" key="3">
    <source>
        <dbReference type="ARBA" id="ARBA00022679"/>
    </source>
</evidence>
<dbReference type="PRINTS" id="PR00507">
    <property type="entry name" value="N12N6MTFRASE"/>
</dbReference>
<dbReference type="Pfam" id="PF07669">
    <property type="entry name" value="Eco57I"/>
    <property type="match status" value="1"/>
</dbReference>
<sequence>MDSKKEIDIKKQLGAFYTPQAIVDFMVSRVFDFLEKKKKINLKSKKQFTDSLFSLKILDPAVGTGRFIEGIIRHINYNLKKLGFETKDKEELITEFVSNNLFGIEIDLLALKKCKSNLTIKYPFLKESHLKQLKVGNSLVEPDIYKMFEDENSSLLSPFSWKEEFHNTKFDLIIGNPPYFSFRKLGLEKIENQLLYDYLKKSNYWKCYFRSSADIYFYFIVKSLNHLERKGVLSFIIPSYWITNHFADKLREKILNYKILEIIDFQNQQVFYDGGKRINISSTILSVINEVPSNSLFSVYKLKKIRSLNLNDFFKKENFDEFKVSQSSLTREKWVLSPNQLKLSKIVENSIDGKKLSEIATIAQGVSPGVKNIFVMTVNEAKKMKLEKEILYPFITNKYISKWTFASSNLVTIFPKKITNLEEYPFTKAYLEKNREILINGPDRKKLIAKNKIRWFDFSVYRNINLFLKEREKILTPYRSKRVSFAYDNEGLLGSTDIYAIFPKRKELLFYLLGILNSKVSEFWFKEAGKKKGTAIEFFSKDLAKFPIPPMKNEKKITEIVKRIIHCNIKNEYSDVEELEKKLNYLVLDEYNLDESFLPDFSFS</sequence>
<dbReference type="GO" id="GO:0009007">
    <property type="term" value="F:site-specific DNA-methyltransferase (adenine-specific) activity"/>
    <property type="evidence" value="ECO:0007669"/>
    <property type="project" value="UniProtKB-EC"/>
</dbReference>
<protein>
    <recommendedName>
        <fullName evidence="1">site-specific DNA-methyltransferase (adenine-specific)</fullName>
        <ecNumber evidence="1">2.1.1.72</ecNumber>
    </recommendedName>
</protein>
<keyword evidence="5" id="KW-0680">Restriction system</keyword>
<evidence type="ECO:0000256" key="4">
    <source>
        <dbReference type="ARBA" id="ARBA00022691"/>
    </source>
</evidence>
<organism evidence="10">
    <name type="scientific">Candidatus Heimdallarchaeum aukensis</name>
    <dbReference type="NCBI Taxonomy" id="2876573"/>
    <lineage>
        <taxon>Archaea</taxon>
        <taxon>Promethearchaeati</taxon>
        <taxon>Candidatus Heimdallarchaeota</taxon>
        <taxon>Candidatus Heimdallarchaeia (ex Rinke et al. 2021) (nom. nud.)</taxon>
        <taxon>Candidatus Heimdallarchaeales</taxon>
        <taxon>Candidatus Heimdallarchaeaceae</taxon>
        <taxon>Candidatus Heimdallarchaeum</taxon>
    </lineage>
</organism>
<reference evidence="10" key="1">
    <citation type="journal article" date="2022" name="Nat. Microbiol.">
        <title>Unique mobile elements and scalable gene flow at the prokaryote-eukaryote boundary revealed by circularized Asgard archaea genomes.</title>
        <authorList>
            <person name="Wu F."/>
            <person name="Speth D.R."/>
            <person name="Philosof A."/>
            <person name="Cremiere A."/>
            <person name="Narayanan A."/>
            <person name="Barco R.A."/>
            <person name="Connon S.A."/>
            <person name="Amend J.P."/>
            <person name="Antoshechkin I.A."/>
            <person name="Orphan V.J."/>
        </authorList>
    </citation>
    <scope>NUCLEOTIDE SEQUENCE</scope>
    <source>
        <strain evidence="10">PM71</strain>
    </source>
</reference>
<accession>A0A9Y1BKG0</accession>
<dbReference type="Gene3D" id="3.40.50.150">
    <property type="entry name" value="Vaccinia Virus protein VP39"/>
    <property type="match status" value="1"/>
</dbReference>
<dbReference type="GO" id="GO:0009307">
    <property type="term" value="P:DNA restriction-modification system"/>
    <property type="evidence" value="ECO:0007669"/>
    <property type="project" value="UniProtKB-KW"/>
</dbReference>
<evidence type="ECO:0000313" key="10">
    <source>
        <dbReference type="EMBL" id="UJG40698.1"/>
    </source>
</evidence>
<keyword evidence="2" id="KW-0489">Methyltransferase</keyword>
<dbReference type="AlphaFoldDB" id="A0A9Y1BKG0"/>
<evidence type="ECO:0000256" key="6">
    <source>
        <dbReference type="ARBA" id="ARBA00023125"/>
    </source>
</evidence>
<evidence type="ECO:0000256" key="7">
    <source>
        <dbReference type="ARBA" id="ARBA00047942"/>
    </source>
</evidence>
<dbReference type="SUPFAM" id="SSF53335">
    <property type="entry name" value="S-adenosyl-L-methionine-dependent methyltransferases"/>
    <property type="match status" value="1"/>
</dbReference>
<evidence type="ECO:0000259" key="9">
    <source>
        <dbReference type="Pfam" id="PF12950"/>
    </source>
</evidence>
<dbReference type="GO" id="GO:0003677">
    <property type="term" value="F:DNA binding"/>
    <property type="evidence" value="ECO:0007669"/>
    <property type="project" value="UniProtKB-KW"/>
</dbReference>
<evidence type="ECO:0000256" key="2">
    <source>
        <dbReference type="ARBA" id="ARBA00022603"/>
    </source>
</evidence>
<dbReference type="InterPro" id="IPR025931">
    <property type="entry name" value="TaqI_C"/>
</dbReference>
<dbReference type="InterPro" id="IPR011639">
    <property type="entry name" value="MethylTrfase_TaqI-like_dom"/>
</dbReference>
<dbReference type="Pfam" id="PF12950">
    <property type="entry name" value="TaqI_C"/>
    <property type="match status" value="1"/>
</dbReference>
<proteinExistence type="predicted"/>
<dbReference type="PANTHER" id="PTHR33841:SF6">
    <property type="entry name" value="TYPE II METHYLTRANSFERASE M.HINDII"/>
    <property type="match status" value="1"/>
</dbReference>
<dbReference type="PANTHER" id="PTHR33841">
    <property type="entry name" value="DNA METHYLTRANSFERASE YEEA-RELATED"/>
    <property type="match status" value="1"/>
</dbReference>
<feature type="domain" description="Type II methyltransferase M.TaqI-like" evidence="8">
    <location>
        <begin position="99"/>
        <end position="271"/>
    </location>
</feature>
<feature type="domain" description="TaqI-like C-terminal specificity" evidence="9">
    <location>
        <begin position="457"/>
        <end position="548"/>
    </location>
</feature>
<gene>
    <name evidence="10" type="ORF">K9W45_12795</name>
</gene>
<dbReference type="EMBL" id="CP084166">
    <property type="protein sequence ID" value="UJG40698.1"/>
    <property type="molecule type" value="Genomic_DNA"/>
</dbReference>
<dbReference type="InterPro" id="IPR002052">
    <property type="entry name" value="DNA_methylase_N6_adenine_CS"/>
</dbReference>
<keyword evidence="3" id="KW-0808">Transferase</keyword>
<evidence type="ECO:0000256" key="1">
    <source>
        <dbReference type="ARBA" id="ARBA00011900"/>
    </source>
</evidence>
<comment type="catalytic activity">
    <reaction evidence="7">
        <text>a 2'-deoxyadenosine in DNA + S-adenosyl-L-methionine = an N(6)-methyl-2'-deoxyadenosine in DNA + S-adenosyl-L-homocysteine + H(+)</text>
        <dbReference type="Rhea" id="RHEA:15197"/>
        <dbReference type="Rhea" id="RHEA-COMP:12418"/>
        <dbReference type="Rhea" id="RHEA-COMP:12419"/>
        <dbReference type="ChEBI" id="CHEBI:15378"/>
        <dbReference type="ChEBI" id="CHEBI:57856"/>
        <dbReference type="ChEBI" id="CHEBI:59789"/>
        <dbReference type="ChEBI" id="CHEBI:90615"/>
        <dbReference type="ChEBI" id="CHEBI:90616"/>
        <dbReference type="EC" id="2.1.1.72"/>
    </reaction>
</comment>
<keyword evidence="4" id="KW-0949">S-adenosyl-L-methionine</keyword>
<dbReference type="EC" id="2.1.1.72" evidence="1"/>
<dbReference type="Proteomes" id="UP001201020">
    <property type="component" value="Chromosome"/>
</dbReference>
<dbReference type="InterPro" id="IPR029063">
    <property type="entry name" value="SAM-dependent_MTases_sf"/>
</dbReference>
<evidence type="ECO:0000256" key="5">
    <source>
        <dbReference type="ARBA" id="ARBA00022747"/>
    </source>
</evidence>
<evidence type="ECO:0000259" key="8">
    <source>
        <dbReference type="Pfam" id="PF07669"/>
    </source>
</evidence>
<dbReference type="InterPro" id="IPR050953">
    <property type="entry name" value="N4_N6_ade-DNA_methylase"/>
</dbReference>
<dbReference type="GO" id="GO:0032259">
    <property type="term" value="P:methylation"/>
    <property type="evidence" value="ECO:0007669"/>
    <property type="project" value="UniProtKB-KW"/>
</dbReference>
<name>A0A9Y1BKG0_9ARCH</name>